<dbReference type="Proteomes" id="UP000241690">
    <property type="component" value="Unassembled WGS sequence"/>
</dbReference>
<feature type="compositionally biased region" description="Polar residues" evidence="1">
    <location>
        <begin position="104"/>
        <end position="116"/>
    </location>
</feature>
<organism evidence="2 3">
    <name type="scientific">Trichoderma harzianum CBS 226.95</name>
    <dbReference type="NCBI Taxonomy" id="983964"/>
    <lineage>
        <taxon>Eukaryota</taxon>
        <taxon>Fungi</taxon>
        <taxon>Dikarya</taxon>
        <taxon>Ascomycota</taxon>
        <taxon>Pezizomycotina</taxon>
        <taxon>Sordariomycetes</taxon>
        <taxon>Hypocreomycetidae</taxon>
        <taxon>Hypocreales</taxon>
        <taxon>Hypocreaceae</taxon>
        <taxon>Trichoderma</taxon>
    </lineage>
</organism>
<dbReference type="RefSeq" id="XP_024774601.1">
    <property type="nucleotide sequence ID" value="XM_024916012.1"/>
</dbReference>
<accession>A0A2T4ACV7</accession>
<dbReference type="AlphaFoldDB" id="A0A2T4ACV7"/>
<evidence type="ECO:0000256" key="1">
    <source>
        <dbReference type="SAM" id="MobiDB-lite"/>
    </source>
</evidence>
<dbReference type="GeneID" id="36624581"/>
<evidence type="ECO:0000313" key="3">
    <source>
        <dbReference type="Proteomes" id="UP000241690"/>
    </source>
</evidence>
<feature type="compositionally biased region" description="Basic residues" evidence="1">
    <location>
        <begin position="122"/>
        <end position="132"/>
    </location>
</feature>
<dbReference type="EMBL" id="KZ679680">
    <property type="protein sequence ID" value="PTB54924.1"/>
    <property type="molecule type" value="Genomic_DNA"/>
</dbReference>
<feature type="compositionally biased region" description="Basic and acidic residues" evidence="1">
    <location>
        <begin position="149"/>
        <end position="161"/>
    </location>
</feature>
<reference evidence="2 3" key="1">
    <citation type="submission" date="2016-07" db="EMBL/GenBank/DDBJ databases">
        <title>Multiple horizontal gene transfer events from other fungi enriched the ability of initially mycotrophic Trichoderma (Ascomycota) to feed on dead plant biomass.</title>
        <authorList>
            <consortium name="DOE Joint Genome Institute"/>
            <person name="Aerts A."/>
            <person name="Atanasova L."/>
            <person name="Chenthamara K."/>
            <person name="Zhang J."/>
            <person name="Grujic M."/>
            <person name="Henrissat B."/>
            <person name="Kuo A."/>
            <person name="Salamov A."/>
            <person name="Lipzen A."/>
            <person name="Labutti K."/>
            <person name="Barry K."/>
            <person name="Miao Y."/>
            <person name="Rahimi M.J."/>
            <person name="Shen Q."/>
            <person name="Grigoriev I.V."/>
            <person name="Kubicek C.P."/>
            <person name="Druzhinina I.S."/>
        </authorList>
    </citation>
    <scope>NUCLEOTIDE SEQUENCE [LARGE SCALE GENOMIC DNA]</scope>
    <source>
        <strain evidence="2 3">CBS 226.95</strain>
    </source>
</reference>
<sequence length="161" mass="18107">MSRTNQCQSVSLALSLSLSLRSSPPMQLALSLSPVNLSKMAYCLWHLTVRLGSPSMHYCRHDDIGSSRNRLSGRHLAVPDCCREARAELQALIQKAACDRPPWNQGQPFRQFQPMQSERHNTLTKRHHSQKVRARDVQAADQPPTGPTGKEENTNKTNHES</sequence>
<evidence type="ECO:0000313" key="2">
    <source>
        <dbReference type="EMBL" id="PTB54924.1"/>
    </source>
</evidence>
<name>A0A2T4ACV7_TRIHA</name>
<feature type="region of interest" description="Disordered" evidence="1">
    <location>
        <begin position="104"/>
        <end position="161"/>
    </location>
</feature>
<keyword evidence="3" id="KW-1185">Reference proteome</keyword>
<protein>
    <submittedName>
        <fullName evidence="2">Uncharacterized protein</fullName>
    </submittedName>
</protein>
<gene>
    <name evidence="2" type="ORF">M431DRAFT_482100</name>
</gene>
<proteinExistence type="predicted"/>